<sequence length="179" mass="20258">MGDHSLLFTESAVIDVNEIQNRLHIHTVASTNVAMTTDFSSHRMDLYSVSSTRKLVECKICHDEDQDSSMEIPCGCCGSLKYAHRKCVQRWCNEKGNTTCEICLQPFKPGYTSPTQLFHYGGVPMNFRRDLYNLQLSSIVDTNHDSLESDFDEYIAPSSTSIFCCRIVAILVNTHFIAF</sequence>
<dbReference type="EMBL" id="CM042029">
    <property type="protein sequence ID" value="KAI3794182.1"/>
    <property type="molecule type" value="Genomic_DNA"/>
</dbReference>
<dbReference type="Proteomes" id="UP001056120">
    <property type="component" value="Linkage Group LG12"/>
</dbReference>
<name>A0ACB9HEL3_9ASTR</name>
<accession>A0ACB9HEL3</accession>
<reference evidence="2" key="1">
    <citation type="journal article" date="2022" name="Mol. Ecol. Resour.">
        <title>The genomes of chicory, endive, great burdock and yacon provide insights into Asteraceae palaeo-polyploidization history and plant inulin production.</title>
        <authorList>
            <person name="Fan W."/>
            <person name="Wang S."/>
            <person name="Wang H."/>
            <person name="Wang A."/>
            <person name="Jiang F."/>
            <person name="Liu H."/>
            <person name="Zhao H."/>
            <person name="Xu D."/>
            <person name="Zhang Y."/>
        </authorList>
    </citation>
    <scope>NUCLEOTIDE SEQUENCE [LARGE SCALE GENOMIC DNA]</scope>
    <source>
        <strain evidence="2">cv. Yunnan</strain>
    </source>
</reference>
<keyword evidence="2" id="KW-1185">Reference proteome</keyword>
<evidence type="ECO:0000313" key="2">
    <source>
        <dbReference type="Proteomes" id="UP001056120"/>
    </source>
</evidence>
<proteinExistence type="predicted"/>
<gene>
    <name evidence="1" type="ORF">L1987_36811</name>
</gene>
<comment type="caution">
    <text evidence="1">The sequence shown here is derived from an EMBL/GenBank/DDBJ whole genome shotgun (WGS) entry which is preliminary data.</text>
</comment>
<reference evidence="1 2" key="2">
    <citation type="journal article" date="2022" name="Mol. Ecol. Resour.">
        <title>The genomes of chicory, endive, great burdock and yacon provide insights into Asteraceae paleo-polyploidization history and plant inulin production.</title>
        <authorList>
            <person name="Fan W."/>
            <person name="Wang S."/>
            <person name="Wang H."/>
            <person name="Wang A."/>
            <person name="Jiang F."/>
            <person name="Liu H."/>
            <person name="Zhao H."/>
            <person name="Xu D."/>
            <person name="Zhang Y."/>
        </authorList>
    </citation>
    <scope>NUCLEOTIDE SEQUENCE [LARGE SCALE GENOMIC DNA]</scope>
    <source>
        <strain evidence="2">cv. Yunnan</strain>
        <tissue evidence="1">Leaves</tissue>
    </source>
</reference>
<evidence type="ECO:0000313" key="1">
    <source>
        <dbReference type="EMBL" id="KAI3794182.1"/>
    </source>
</evidence>
<protein>
    <submittedName>
        <fullName evidence="1">Uncharacterized protein</fullName>
    </submittedName>
</protein>
<organism evidence="1 2">
    <name type="scientific">Smallanthus sonchifolius</name>
    <dbReference type="NCBI Taxonomy" id="185202"/>
    <lineage>
        <taxon>Eukaryota</taxon>
        <taxon>Viridiplantae</taxon>
        <taxon>Streptophyta</taxon>
        <taxon>Embryophyta</taxon>
        <taxon>Tracheophyta</taxon>
        <taxon>Spermatophyta</taxon>
        <taxon>Magnoliopsida</taxon>
        <taxon>eudicotyledons</taxon>
        <taxon>Gunneridae</taxon>
        <taxon>Pentapetalae</taxon>
        <taxon>asterids</taxon>
        <taxon>campanulids</taxon>
        <taxon>Asterales</taxon>
        <taxon>Asteraceae</taxon>
        <taxon>Asteroideae</taxon>
        <taxon>Heliantheae alliance</taxon>
        <taxon>Millerieae</taxon>
        <taxon>Smallanthus</taxon>
    </lineage>
</organism>